<sequence>MKYTELVRPEILKQPVYEPGKPIEYVAREYGLDPDNILKLASNENPLGASPLGIEAAHSALAQSHLYPDGGCYALRHKLAERFSLQPEQFVIGNGSNEIMVLLCHALLRPGDEAVMGAQSFIAFKLSVLLAGATPVEVPMPDMRHDLEAMADAVTEKTRMVYLPSPNNPTGDTHSQEAIECLIERLPDNVVFLFDEAYAEYLEVAPDLRPLIEKGHKVVCCRTFSKIYGLAAFRLGYAYGSAELMGLLNRIRQPFNVNAIGQAAALAALDDKDHVARSRKVNQQGQAQLTELFKRLGLDFVPSEANFLLLRVRNGKDAFEVLQKHGIIVRPLGGYGLSDWVRVTVGTELENARLGQCLEQIAQGPEAPVFFHQTTAQ</sequence>
<dbReference type="EMBL" id="CP136920">
    <property type="protein sequence ID" value="WOO41309.1"/>
    <property type="molecule type" value="Genomic_DNA"/>
</dbReference>
<comment type="cofactor">
    <cofactor evidence="1 9">
        <name>pyridoxal 5'-phosphate</name>
        <dbReference type="ChEBI" id="CHEBI:597326"/>
    </cofactor>
</comment>
<dbReference type="GO" id="GO:0000105">
    <property type="term" value="P:L-histidine biosynthetic process"/>
    <property type="evidence" value="ECO:0007669"/>
    <property type="project" value="UniProtKB-UniRule"/>
</dbReference>
<dbReference type="EC" id="2.6.1.9" evidence="9"/>
<dbReference type="InterPro" id="IPR005861">
    <property type="entry name" value="HisP_aminotrans"/>
</dbReference>
<keyword evidence="9" id="KW-0028">Amino-acid biosynthesis</keyword>
<reference evidence="11 12" key="1">
    <citation type="submission" date="2023-10" db="EMBL/GenBank/DDBJ databases">
        <title>Rubellicoccus peritrichatus gen. nov., sp. nov., isolated from an algae of coral reef tank.</title>
        <authorList>
            <person name="Luo J."/>
        </authorList>
    </citation>
    <scope>NUCLEOTIDE SEQUENCE [LARGE SCALE GENOMIC DNA]</scope>
    <source>
        <strain evidence="11 12">CR14</strain>
    </source>
</reference>
<dbReference type="Gene3D" id="3.90.1150.10">
    <property type="entry name" value="Aspartate Aminotransferase, domain 1"/>
    <property type="match status" value="1"/>
</dbReference>
<dbReference type="CDD" id="cd00609">
    <property type="entry name" value="AAT_like"/>
    <property type="match status" value="1"/>
</dbReference>
<evidence type="ECO:0000256" key="9">
    <source>
        <dbReference type="HAMAP-Rule" id="MF_01023"/>
    </source>
</evidence>
<evidence type="ECO:0000256" key="8">
    <source>
        <dbReference type="ARBA" id="ARBA00047481"/>
    </source>
</evidence>
<dbReference type="NCBIfam" id="TIGR01141">
    <property type="entry name" value="hisC"/>
    <property type="match status" value="1"/>
</dbReference>
<dbReference type="Proteomes" id="UP001304300">
    <property type="component" value="Chromosome"/>
</dbReference>
<dbReference type="InterPro" id="IPR015424">
    <property type="entry name" value="PyrdxlP-dep_Trfase"/>
</dbReference>
<organism evidence="11 12">
    <name type="scientific">Rubellicoccus peritrichatus</name>
    <dbReference type="NCBI Taxonomy" id="3080537"/>
    <lineage>
        <taxon>Bacteria</taxon>
        <taxon>Pseudomonadati</taxon>
        <taxon>Verrucomicrobiota</taxon>
        <taxon>Opitutia</taxon>
        <taxon>Puniceicoccales</taxon>
        <taxon>Cerasicoccaceae</taxon>
        <taxon>Rubellicoccus</taxon>
    </lineage>
</organism>
<keyword evidence="7 9" id="KW-0663">Pyridoxal phosphate</keyword>
<dbReference type="Pfam" id="PF00155">
    <property type="entry name" value="Aminotran_1_2"/>
    <property type="match status" value="1"/>
</dbReference>
<evidence type="ECO:0000256" key="1">
    <source>
        <dbReference type="ARBA" id="ARBA00001933"/>
    </source>
</evidence>
<dbReference type="KEGG" id="puo:RZN69_22035"/>
<evidence type="ECO:0000256" key="6">
    <source>
        <dbReference type="ARBA" id="ARBA00022679"/>
    </source>
</evidence>
<evidence type="ECO:0000313" key="12">
    <source>
        <dbReference type="Proteomes" id="UP001304300"/>
    </source>
</evidence>
<evidence type="ECO:0000256" key="3">
    <source>
        <dbReference type="ARBA" id="ARBA00007970"/>
    </source>
</evidence>
<comment type="similarity">
    <text evidence="3 9">Belongs to the class-II pyridoxal-phosphate-dependent aminotransferase family. Histidinol-phosphate aminotransferase subfamily.</text>
</comment>
<evidence type="ECO:0000256" key="7">
    <source>
        <dbReference type="ARBA" id="ARBA00022898"/>
    </source>
</evidence>
<feature type="modified residue" description="N6-(pyridoxal phosphate)lysine" evidence="9">
    <location>
        <position position="226"/>
    </location>
</feature>
<proteinExistence type="inferred from homology"/>
<dbReference type="InterPro" id="IPR004839">
    <property type="entry name" value="Aminotransferase_I/II_large"/>
</dbReference>
<dbReference type="InterPro" id="IPR015422">
    <property type="entry name" value="PyrdxlP-dep_Trfase_small"/>
</dbReference>
<evidence type="ECO:0000256" key="5">
    <source>
        <dbReference type="ARBA" id="ARBA00022576"/>
    </source>
</evidence>
<dbReference type="AlphaFoldDB" id="A0AAQ3L7Y2"/>
<evidence type="ECO:0000256" key="4">
    <source>
        <dbReference type="ARBA" id="ARBA00011738"/>
    </source>
</evidence>
<comment type="subunit">
    <text evidence="4 9">Homodimer.</text>
</comment>
<evidence type="ECO:0000313" key="11">
    <source>
        <dbReference type="EMBL" id="WOO41309.1"/>
    </source>
</evidence>
<protein>
    <recommendedName>
        <fullName evidence="9">Histidinol-phosphate aminotransferase</fullName>
        <ecNumber evidence="9">2.6.1.9</ecNumber>
    </recommendedName>
    <alternativeName>
        <fullName evidence="9">Imidazole acetol-phosphate transaminase</fullName>
    </alternativeName>
</protein>
<dbReference type="Gene3D" id="3.40.640.10">
    <property type="entry name" value="Type I PLP-dependent aspartate aminotransferase-like (Major domain)"/>
    <property type="match status" value="1"/>
</dbReference>
<dbReference type="HAMAP" id="MF_01023">
    <property type="entry name" value="HisC_aminotrans_2"/>
    <property type="match status" value="1"/>
</dbReference>
<dbReference type="RefSeq" id="WP_317833753.1">
    <property type="nucleotide sequence ID" value="NZ_CP136920.1"/>
</dbReference>
<dbReference type="SUPFAM" id="SSF53383">
    <property type="entry name" value="PLP-dependent transferases"/>
    <property type="match status" value="1"/>
</dbReference>
<comment type="catalytic activity">
    <reaction evidence="8 9">
        <text>L-histidinol phosphate + 2-oxoglutarate = 3-(imidazol-4-yl)-2-oxopropyl phosphate + L-glutamate</text>
        <dbReference type="Rhea" id="RHEA:23744"/>
        <dbReference type="ChEBI" id="CHEBI:16810"/>
        <dbReference type="ChEBI" id="CHEBI:29985"/>
        <dbReference type="ChEBI" id="CHEBI:57766"/>
        <dbReference type="ChEBI" id="CHEBI:57980"/>
        <dbReference type="EC" id="2.6.1.9"/>
    </reaction>
</comment>
<dbReference type="InterPro" id="IPR015421">
    <property type="entry name" value="PyrdxlP-dep_Trfase_major"/>
</dbReference>
<dbReference type="InterPro" id="IPR050106">
    <property type="entry name" value="HistidinolP_aminotransfase"/>
</dbReference>
<dbReference type="PANTHER" id="PTHR43643:SF3">
    <property type="entry name" value="HISTIDINOL-PHOSPHATE AMINOTRANSFERASE"/>
    <property type="match status" value="1"/>
</dbReference>
<keyword evidence="6 9" id="KW-0808">Transferase</keyword>
<accession>A0AAQ3L7Y2</accession>
<feature type="domain" description="Aminotransferase class I/classII large" evidence="10">
    <location>
        <begin position="36"/>
        <end position="353"/>
    </location>
</feature>
<dbReference type="PANTHER" id="PTHR43643">
    <property type="entry name" value="HISTIDINOL-PHOSPHATE AMINOTRANSFERASE 2"/>
    <property type="match status" value="1"/>
</dbReference>
<keyword evidence="12" id="KW-1185">Reference proteome</keyword>
<dbReference type="GO" id="GO:0004400">
    <property type="term" value="F:histidinol-phosphate transaminase activity"/>
    <property type="evidence" value="ECO:0007669"/>
    <property type="project" value="UniProtKB-UniRule"/>
</dbReference>
<keyword evidence="5 9" id="KW-0032">Aminotransferase</keyword>
<name>A0AAQ3L7Y2_9BACT</name>
<comment type="pathway">
    <text evidence="2 9">Amino-acid biosynthesis; L-histidine biosynthesis; L-histidine from 5-phospho-alpha-D-ribose 1-diphosphate: step 7/9.</text>
</comment>
<dbReference type="GO" id="GO:0030170">
    <property type="term" value="F:pyridoxal phosphate binding"/>
    <property type="evidence" value="ECO:0007669"/>
    <property type="project" value="InterPro"/>
</dbReference>
<evidence type="ECO:0000256" key="2">
    <source>
        <dbReference type="ARBA" id="ARBA00005011"/>
    </source>
</evidence>
<gene>
    <name evidence="9 11" type="primary">hisC</name>
    <name evidence="11" type="ORF">RZN69_22035</name>
</gene>
<evidence type="ECO:0000259" key="10">
    <source>
        <dbReference type="Pfam" id="PF00155"/>
    </source>
</evidence>
<keyword evidence="9" id="KW-0368">Histidine biosynthesis</keyword>